<dbReference type="AlphaFoldDB" id="A0A8S1YT07"/>
<organism evidence="1 2">
    <name type="scientific">Paramecium octaurelia</name>
    <dbReference type="NCBI Taxonomy" id="43137"/>
    <lineage>
        <taxon>Eukaryota</taxon>
        <taxon>Sar</taxon>
        <taxon>Alveolata</taxon>
        <taxon>Ciliophora</taxon>
        <taxon>Intramacronucleata</taxon>
        <taxon>Oligohymenophorea</taxon>
        <taxon>Peniculida</taxon>
        <taxon>Parameciidae</taxon>
        <taxon>Paramecium</taxon>
    </lineage>
</organism>
<keyword evidence="2" id="KW-1185">Reference proteome</keyword>
<reference evidence="1" key="1">
    <citation type="submission" date="2021-01" db="EMBL/GenBank/DDBJ databases">
        <authorList>
            <consortium name="Genoscope - CEA"/>
            <person name="William W."/>
        </authorList>
    </citation>
    <scope>NUCLEOTIDE SEQUENCE</scope>
</reference>
<gene>
    <name evidence="1" type="ORF">POCTA_138.1.T2730001</name>
</gene>
<dbReference type="Proteomes" id="UP000683925">
    <property type="component" value="Unassembled WGS sequence"/>
</dbReference>
<evidence type="ECO:0000313" key="2">
    <source>
        <dbReference type="Proteomes" id="UP000683925"/>
    </source>
</evidence>
<protein>
    <submittedName>
        <fullName evidence="1">Uncharacterized protein</fullName>
    </submittedName>
</protein>
<evidence type="ECO:0000313" key="1">
    <source>
        <dbReference type="EMBL" id="CAD8215494.1"/>
    </source>
</evidence>
<sequence>MFSMRLVPLSKNAPITAIVRVIQKSKVNLSNTLNQILLVGQSICIDKLIFMLSRICDALKLPDSFSQTNEGTEIEEIKLEACNPQSFQCKQYDKNEVILEHLRNDKIYHQIFDKVDLIGLEQIYYQMYIYYEQRKKKGRLQ</sequence>
<dbReference type="EMBL" id="CAJJDP010000277">
    <property type="protein sequence ID" value="CAD8215494.1"/>
    <property type="molecule type" value="Genomic_DNA"/>
</dbReference>
<comment type="caution">
    <text evidence="1">The sequence shown here is derived from an EMBL/GenBank/DDBJ whole genome shotgun (WGS) entry which is preliminary data.</text>
</comment>
<proteinExistence type="predicted"/>
<name>A0A8S1YT07_PAROT</name>
<accession>A0A8S1YT07</accession>